<gene>
    <name evidence="2" type="ORF">B0H64DRAFT_116686</name>
</gene>
<feature type="region of interest" description="Disordered" evidence="1">
    <location>
        <begin position="54"/>
        <end position="74"/>
    </location>
</feature>
<reference evidence="2" key="2">
    <citation type="submission" date="2023-06" db="EMBL/GenBank/DDBJ databases">
        <authorList>
            <consortium name="Lawrence Berkeley National Laboratory"/>
            <person name="Haridas S."/>
            <person name="Hensen N."/>
            <person name="Bonometti L."/>
            <person name="Westerberg I."/>
            <person name="Brannstrom I.O."/>
            <person name="Guillou S."/>
            <person name="Cros-Aarteil S."/>
            <person name="Calhoun S."/>
            <person name="Kuo A."/>
            <person name="Mondo S."/>
            <person name="Pangilinan J."/>
            <person name="Riley R."/>
            <person name="Labutti K."/>
            <person name="Andreopoulos B."/>
            <person name="Lipzen A."/>
            <person name="Chen C."/>
            <person name="Yanf M."/>
            <person name="Daum C."/>
            <person name="Ng V."/>
            <person name="Clum A."/>
            <person name="Steindorff A."/>
            <person name="Ohm R."/>
            <person name="Martin F."/>
            <person name="Silar P."/>
            <person name="Natvig D."/>
            <person name="Lalanne C."/>
            <person name="Gautier V."/>
            <person name="Ament-Velasquez S.L."/>
            <person name="Kruys A."/>
            <person name="Hutchinson M.I."/>
            <person name="Powell A.J."/>
            <person name="Barry K."/>
            <person name="Miller A.N."/>
            <person name="Grigoriev I.V."/>
            <person name="Debuchy R."/>
            <person name="Gladieux P."/>
            <person name="Thoren M.H."/>
            <person name="Johannesson H."/>
        </authorList>
    </citation>
    <scope>NUCLEOTIDE SEQUENCE</scope>
    <source>
        <strain evidence="2">CBS 168.71</strain>
    </source>
</reference>
<organism evidence="2 3">
    <name type="scientific">Chaetomium fimeti</name>
    <dbReference type="NCBI Taxonomy" id="1854472"/>
    <lineage>
        <taxon>Eukaryota</taxon>
        <taxon>Fungi</taxon>
        <taxon>Dikarya</taxon>
        <taxon>Ascomycota</taxon>
        <taxon>Pezizomycotina</taxon>
        <taxon>Sordariomycetes</taxon>
        <taxon>Sordariomycetidae</taxon>
        <taxon>Sordariales</taxon>
        <taxon>Chaetomiaceae</taxon>
        <taxon>Chaetomium</taxon>
    </lineage>
</organism>
<evidence type="ECO:0000313" key="3">
    <source>
        <dbReference type="Proteomes" id="UP001278766"/>
    </source>
</evidence>
<protein>
    <submittedName>
        <fullName evidence="2">Uncharacterized protein</fullName>
    </submittedName>
</protein>
<name>A0AAE0HI81_9PEZI</name>
<comment type="caution">
    <text evidence="2">The sequence shown here is derived from an EMBL/GenBank/DDBJ whole genome shotgun (WGS) entry which is preliminary data.</text>
</comment>
<dbReference type="Proteomes" id="UP001278766">
    <property type="component" value="Unassembled WGS sequence"/>
</dbReference>
<evidence type="ECO:0000313" key="2">
    <source>
        <dbReference type="EMBL" id="KAK3297053.1"/>
    </source>
</evidence>
<dbReference type="GeneID" id="87834824"/>
<sequence length="318" mass="35103">MRSPKLVCDGDFLTALVPHRPPKHRKGRKSIFSLIIPGVEITVFTKRYPASARSAETRQFGKPPGRRSTRPSHQSAIRFCGRMASFLVGGCVAVDLGPVRGLRILECHLETPLQHTHLSHVEAKQSLRDLYASAEGWYAPKCNPNHTHQHSFRSLGLHGTAAPTCWSERKAPAGPSGRSVRVLGPSAPFTPGCMIPARVVERSRPSWSLPHNPNRRLAVKSLSTLVKVSSSPLLSRKSRSPSTRYPWELDPSVSSAPVINFEKKHARNQDDVEGQQQPSNAAVCDYRHRIHQTQDNRACVPGELCDDVSPPATTVRLP</sequence>
<dbReference type="RefSeq" id="XP_062660567.1">
    <property type="nucleotide sequence ID" value="XM_062797876.1"/>
</dbReference>
<reference evidence="2" key="1">
    <citation type="journal article" date="2023" name="Mol. Phylogenet. Evol.">
        <title>Genome-scale phylogeny and comparative genomics of the fungal order Sordariales.</title>
        <authorList>
            <person name="Hensen N."/>
            <person name="Bonometti L."/>
            <person name="Westerberg I."/>
            <person name="Brannstrom I.O."/>
            <person name="Guillou S."/>
            <person name="Cros-Aarteil S."/>
            <person name="Calhoun S."/>
            <person name="Haridas S."/>
            <person name="Kuo A."/>
            <person name="Mondo S."/>
            <person name="Pangilinan J."/>
            <person name="Riley R."/>
            <person name="LaButti K."/>
            <person name="Andreopoulos B."/>
            <person name="Lipzen A."/>
            <person name="Chen C."/>
            <person name="Yan M."/>
            <person name="Daum C."/>
            <person name="Ng V."/>
            <person name="Clum A."/>
            <person name="Steindorff A."/>
            <person name="Ohm R.A."/>
            <person name="Martin F."/>
            <person name="Silar P."/>
            <person name="Natvig D.O."/>
            <person name="Lalanne C."/>
            <person name="Gautier V."/>
            <person name="Ament-Velasquez S.L."/>
            <person name="Kruys A."/>
            <person name="Hutchinson M.I."/>
            <person name="Powell A.J."/>
            <person name="Barry K."/>
            <person name="Miller A.N."/>
            <person name="Grigoriev I.V."/>
            <person name="Debuchy R."/>
            <person name="Gladieux P."/>
            <person name="Hiltunen Thoren M."/>
            <person name="Johannesson H."/>
        </authorList>
    </citation>
    <scope>NUCLEOTIDE SEQUENCE</scope>
    <source>
        <strain evidence="2">CBS 168.71</strain>
    </source>
</reference>
<dbReference type="AlphaFoldDB" id="A0AAE0HI81"/>
<dbReference type="EMBL" id="JAUEPN010000003">
    <property type="protein sequence ID" value="KAK3297053.1"/>
    <property type="molecule type" value="Genomic_DNA"/>
</dbReference>
<proteinExistence type="predicted"/>
<accession>A0AAE0HI81</accession>
<evidence type="ECO:0000256" key="1">
    <source>
        <dbReference type="SAM" id="MobiDB-lite"/>
    </source>
</evidence>
<keyword evidence="3" id="KW-1185">Reference proteome</keyword>